<comment type="caution">
    <text evidence="1">The sequence shown here is derived from an EMBL/GenBank/DDBJ whole genome shotgun (WGS) entry which is preliminary data.</text>
</comment>
<reference evidence="1" key="1">
    <citation type="submission" date="2022-07" db="EMBL/GenBank/DDBJ databases">
        <title>Multi-strain Analysis of Pseudomonas putida Reveals Metabolic and Genetic Diversity.</title>
        <authorList>
            <person name="Monk J.M."/>
        </authorList>
    </citation>
    <scope>NUCLEOTIDE SEQUENCE</scope>
    <source>
        <strain evidence="1">17633</strain>
    </source>
</reference>
<gene>
    <name evidence="1" type="ORF">NP554_20740</name>
</gene>
<sequence>MNKKTRQDVVEIIELRFTQICASFSDILRGELEMAIDLAGLTEAIGLDQQRNYKERLNRIIERNNQQGLESFGRVA</sequence>
<accession>A0A9X4DC75</accession>
<dbReference type="AlphaFoldDB" id="A0A9X4DC75"/>
<dbReference type="Proteomes" id="UP001150728">
    <property type="component" value="Unassembled WGS sequence"/>
</dbReference>
<protein>
    <submittedName>
        <fullName evidence="1">Uncharacterized protein</fullName>
    </submittedName>
</protein>
<dbReference type="EMBL" id="JANIAM010000018">
    <property type="protein sequence ID" value="MDD2114211.1"/>
    <property type="molecule type" value="Genomic_DNA"/>
</dbReference>
<organism evidence="1 2">
    <name type="scientific">Pseudomonas asiatica</name>
    <dbReference type="NCBI Taxonomy" id="2219225"/>
    <lineage>
        <taxon>Bacteria</taxon>
        <taxon>Pseudomonadati</taxon>
        <taxon>Pseudomonadota</taxon>
        <taxon>Gammaproteobacteria</taxon>
        <taxon>Pseudomonadales</taxon>
        <taxon>Pseudomonadaceae</taxon>
        <taxon>Pseudomonas</taxon>
    </lineage>
</organism>
<name>A0A9X4DC75_9PSED</name>
<evidence type="ECO:0000313" key="2">
    <source>
        <dbReference type="Proteomes" id="UP001150728"/>
    </source>
</evidence>
<proteinExistence type="predicted"/>
<evidence type="ECO:0000313" key="1">
    <source>
        <dbReference type="EMBL" id="MDD2114211.1"/>
    </source>
</evidence>
<dbReference type="RefSeq" id="WP_024086952.1">
    <property type="nucleotide sequence ID" value="NZ_JANIAM010000018.1"/>
</dbReference>